<dbReference type="SUPFAM" id="SSF51735">
    <property type="entry name" value="NAD(P)-binding Rossmann-fold domains"/>
    <property type="match status" value="1"/>
</dbReference>
<dbReference type="VEuPathDB" id="FungiDB:ATEG_05512"/>
<dbReference type="InterPro" id="IPR002347">
    <property type="entry name" value="SDR_fam"/>
</dbReference>
<sequence>MLSLAEIQLSNAQVSSGLPPGLVALFVGATSGIGAATLKAFAKCTRRPRAYFVGRSQEAADRIRAECAALNPEGEYIFIPADVSLIRVVDEVCAKIKAREAHLNILFLSAGVPSLDRGETSEQLHLLAALLYYSRMRFITRLLPLIKSAPSLRRVVTVAGGGLEGPLDVTDFPALRVPLELLRGHLSTLITLGVEAVARSASEVSFIHDYPGPVDTPLAQRMLAGRETDKVDLMSAEESGERHMYLVTSARYPPLQRVDSSLSPEGIDDVVRGTNGELGSGVYSVGVDGESASRETLEFLAGLREEGGVDQVWKHTEGEFMRVTGD</sequence>
<organism evidence="2 3">
    <name type="scientific">Aspergillus terreus</name>
    <dbReference type="NCBI Taxonomy" id="33178"/>
    <lineage>
        <taxon>Eukaryota</taxon>
        <taxon>Fungi</taxon>
        <taxon>Dikarya</taxon>
        <taxon>Ascomycota</taxon>
        <taxon>Pezizomycotina</taxon>
        <taxon>Eurotiomycetes</taxon>
        <taxon>Eurotiomycetidae</taxon>
        <taxon>Eurotiales</taxon>
        <taxon>Aspergillaceae</taxon>
        <taxon>Aspergillus</taxon>
        <taxon>Aspergillus subgen. Circumdati</taxon>
    </lineage>
</organism>
<dbReference type="Gene3D" id="3.40.50.720">
    <property type="entry name" value="NAD(P)-binding Rossmann-like Domain"/>
    <property type="match status" value="1"/>
</dbReference>
<comment type="caution">
    <text evidence="2">The sequence shown here is derived from an EMBL/GenBank/DDBJ whole genome shotgun (WGS) entry which is preliminary data.</text>
</comment>
<dbReference type="AlphaFoldDB" id="A0A5M3Z5R9"/>
<dbReference type="OrthoDB" id="2898509at2759"/>
<keyword evidence="1" id="KW-0560">Oxidoreductase</keyword>
<dbReference type="PANTHER" id="PTHR47534:SF3">
    <property type="entry name" value="ALCOHOL DEHYDROGENASE-LIKE C-TERMINAL DOMAIN-CONTAINING PROTEIN"/>
    <property type="match status" value="1"/>
</dbReference>
<dbReference type="InterPro" id="IPR052228">
    <property type="entry name" value="Sec_Metab_Biosynth_Oxidored"/>
</dbReference>
<proteinExistence type="predicted"/>
<evidence type="ECO:0000313" key="3">
    <source>
        <dbReference type="Proteomes" id="UP000452235"/>
    </source>
</evidence>
<evidence type="ECO:0000313" key="2">
    <source>
        <dbReference type="EMBL" id="GFF16551.1"/>
    </source>
</evidence>
<dbReference type="Proteomes" id="UP000452235">
    <property type="component" value="Unassembled WGS sequence"/>
</dbReference>
<dbReference type="GO" id="GO:0016491">
    <property type="term" value="F:oxidoreductase activity"/>
    <property type="evidence" value="ECO:0007669"/>
    <property type="project" value="UniProtKB-KW"/>
</dbReference>
<dbReference type="InterPro" id="IPR036291">
    <property type="entry name" value="NAD(P)-bd_dom_sf"/>
</dbReference>
<dbReference type="PANTHER" id="PTHR47534">
    <property type="entry name" value="YALI0E05731P"/>
    <property type="match status" value="1"/>
</dbReference>
<evidence type="ECO:0000256" key="1">
    <source>
        <dbReference type="ARBA" id="ARBA00023002"/>
    </source>
</evidence>
<dbReference type="EMBL" id="BLJY01000005">
    <property type="protein sequence ID" value="GFF16551.1"/>
    <property type="molecule type" value="Genomic_DNA"/>
</dbReference>
<protein>
    <submittedName>
        <fullName evidence="2">Short-chain dehydrogenase reductase SDR protein</fullName>
    </submittedName>
</protein>
<gene>
    <name evidence="2" type="ORF">ATEIFO6365_0005074300</name>
</gene>
<reference evidence="2 3" key="1">
    <citation type="submission" date="2020-01" db="EMBL/GenBank/DDBJ databases">
        <title>Aspergillus terreus IFO 6365 whole genome shotgun sequence.</title>
        <authorList>
            <person name="Kanamasa S."/>
            <person name="Takahashi H."/>
        </authorList>
    </citation>
    <scope>NUCLEOTIDE SEQUENCE [LARGE SCALE GENOMIC DNA]</scope>
    <source>
        <strain evidence="2 3">IFO 6365</strain>
    </source>
</reference>
<name>A0A5M3Z5R9_ASPTE</name>
<keyword evidence="3" id="KW-1185">Reference proteome</keyword>
<accession>A0A5M3Z5R9</accession>
<dbReference type="Pfam" id="PF00106">
    <property type="entry name" value="adh_short"/>
    <property type="match status" value="1"/>
</dbReference>